<evidence type="ECO:0000259" key="2">
    <source>
        <dbReference type="Pfam" id="PF04909"/>
    </source>
</evidence>
<evidence type="ECO:0000256" key="1">
    <source>
        <dbReference type="ARBA" id="ARBA00023239"/>
    </source>
</evidence>
<evidence type="ECO:0000313" key="3">
    <source>
        <dbReference type="EMBL" id="TMP28422.1"/>
    </source>
</evidence>
<comment type="caution">
    <text evidence="3">The sequence shown here is derived from an EMBL/GenBank/DDBJ whole genome shotgun (WGS) entry which is preliminary data.</text>
</comment>
<dbReference type="GO" id="GO:0019748">
    <property type="term" value="P:secondary metabolic process"/>
    <property type="evidence" value="ECO:0007669"/>
    <property type="project" value="TreeGrafter"/>
</dbReference>
<sequence>MYKVFDSDRHVVEPVELWDNYIDEEQVGEYRVSLKEDTLEEAQLRAKKYGNLRSAIQLIPTLYVGQHPIFKHWSEELQIESTHQQDSSQLERLSAMSGKGQLASMDLHGIEKAAIFPTFASYVINHAEISAKSSLAYAEGYNEWLNEYVSADKTRLLPVGAVSRHDPETLAQQVKAIASYGWTTISIRPEVINGHSLGSQAYEPFWQACEEHNIGICLHGGSNLHGSTAGSERFTSRFGLHACSHPIELQMAFVSLLENGVFEKYPKLKFALLEGGGSWVPYWLWRLDNICYPEYPNLVKDNIKKLPSEYFKSHCWVSIEDGEPCIRELIDYIGSDRLLFGSDYPHPDHLDSESSDDKEEFSFLTETEKKEIYELNPSKFFNF</sequence>
<feature type="domain" description="Amidohydrolase-related" evidence="2">
    <location>
        <begin position="100"/>
        <end position="383"/>
    </location>
</feature>
<keyword evidence="3" id="KW-0378">Hydrolase</keyword>
<dbReference type="GO" id="GO:0016831">
    <property type="term" value="F:carboxy-lyase activity"/>
    <property type="evidence" value="ECO:0007669"/>
    <property type="project" value="InterPro"/>
</dbReference>
<dbReference type="Pfam" id="PF04909">
    <property type="entry name" value="Amidohydro_2"/>
    <property type="match status" value="1"/>
</dbReference>
<dbReference type="OrthoDB" id="8617321at2"/>
<dbReference type="GO" id="GO:0005737">
    <property type="term" value="C:cytoplasm"/>
    <property type="evidence" value="ECO:0007669"/>
    <property type="project" value="TreeGrafter"/>
</dbReference>
<dbReference type="InterPro" id="IPR032465">
    <property type="entry name" value="ACMSD"/>
</dbReference>
<accession>A0A5S3WL56</accession>
<keyword evidence="1" id="KW-0456">Lyase</keyword>
<dbReference type="Gene3D" id="3.20.20.140">
    <property type="entry name" value="Metal-dependent hydrolases"/>
    <property type="match status" value="1"/>
</dbReference>
<dbReference type="GO" id="GO:0016787">
    <property type="term" value="F:hydrolase activity"/>
    <property type="evidence" value="ECO:0007669"/>
    <property type="project" value="UniProtKB-KW"/>
</dbReference>
<reference evidence="3 4" key="1">
    <citation type="submission" date="2018-01" db="EMBL/GenBank/DDBJ databases">
        <authorList>
            <person name="Paulsen S."/>
            <person name="Gram L.K."/>
        </authorList>
    </citation>
    <scope>NUCLEOTIDE SEQUENCE [LARGE SCALE GENOMIC DNA]</scope>
    <source>
        <strain evidence="3 4">S2676</strain>
    </source>
</reference>
<dbReference type="EMBL" id="PNCI01000025">
    <property type="protein sequence ID" value="TMP28422.1"/>
    <property type="molecule type" value="Genomic_DNA"/>
</dbReference>
<dbReference type="PANTHER" id="PTHR21240">
    <property type="entry name" value="2-AMINO-3-CARBOXYLMUCONATE-6-SEMIALDEHYDE DECARBOXYLASE"/>
    <property type="match status" value="1"/>
</dbReference>
<organism evidence="3 4">
    <name type="scientific">Pseudoalteromonas rubra</name>
    <dbReference type="NCBI Taxonomy" id="43658"/>
    <lineage>
        <taxon>Bacteria</taxon>
        <taxon>Pseudomonadati</taxon>
        <taxon>Pseudomonadota</taxon>
        <taxon>Gammaproteobacteria</taxon>
        <taxon>Alteromonadales</taxon>
        <taxon>Pseudoalteromonadaceae</taxon>
        <taxon>Pseudoalteromonas</taxon>
    </lineage>
</organism>
<proteinExistence type="predicted"/>
<reference evidence="4" key="2">
    <citation type="submission" date="2019-06" db="EMBL/GenBank/DDBJ databases">
        <title>Co-occurence of chitin degradation, pigmentation and bioactivity in marine Pseudoalteromonas.</title>
        <authorList>
            <person name="Sonnenschein E.C."/>
            <person name="Bech P.K."/>
        </authorList>
    </citation>
    <scope>NUCLEOTIDE SEQUENCE [LARGE SCALE GENOMIC DNA]</scope>
    <source>
        <strain evidence="4">S2676</strain>
    </source>
</reference>
<dbReference type="Proteomes" id="UP000310249">
    <property type="component" value="Unassembled WGS sequence"/>
</dbReference>
<evidence type="ECO:0000313" key="4">
    <source>
        <dbReference type="Proteomes" id="UP000310249"/>
    </source>
</evidence>
<dbReference type="PANTHER" id="PTHR21240:SF28">
    <property type="entry name" value="ISO-OROTATE DECARBOXYLASE (EUROFUNG)"/>
    <property type="match status" value="1"/>
</dbReference>
<dbReference type="InterPro" id="IPR032466">
    <property type="entry name" value="Metal_Hydrolase"/>
</dbReference>
<dbReference type="SUPFAM" id="SSF51556">
    <property type="entry name" value="Metallo-dependent hydrolases"/>
    <property type="match status" value="1"/>
</dbReference>
<name>A0A5S3WL56_9GAMM</name>
<protein>
    <submittedName>
        <fullName evidence="3">Amidohydrolase</fullName>
    </submittedName>
</protein>
<gene>
    <name evidence="3" type="ORF">CWB99_11950</name>
</gene>
<dbReference type="RefSeq" id="WP_138549563.1">
    <property type="nucleotide sequence ID" value="NZ_PNCH01000001.1"/>
</dbReference>
<dbReference type="AlphaFoldDB" id="A0A5S3WL56"/>
<dbReference type="InterPro" id="IPR006680">
    <property type="entry name" value="Amidohydro-rel"/>
</dbReference>